<sequence length="128" mass="14321">MSSVAVLTQESFAEHRSGLVPQQIKVATLNSEEESDPPTYKDAFPPLPEKAACLESAQEPAGAWGNKIRPIKASVITQVFHVPLEERKYKDMNQFGEGLSNCCHSQRTPSLCYWQKWRETARLGAKNC</sequence>
<evidence type="ECO:0000313" key="1">
    <source>
        <dbReference type="EMBL" id="PNI14326.1"/>
    </source>
</evidence>
<dbReference type="Proteomes" id="UP000236370">
    <property type="component" value="Unassembled WGS sequence"/>
</dbReference>
<comment type="caution">
    <text evidence="1">The sequence shown here is derived from an EMBL/GenBank/DDBJ whole genome shotgun (WGS) entry which is preliminary data.</text>
</comment>
<proteinExistence type="predicted"/>
<dbReference type="AlphaFoldDB" id="A0A2J8IUW8"/>
<accession>A0A2J8IUW8</accession>
<name>A0A2J8IUW8_PANTR</name>
<evidence type="ECO:0000313" key="2">
    <source>
        <dbReference type="Proteomes" id="UP000236370"/>
    </source>
</evidence>
<protein>
    <submittedName>
        <fullName evidence="1">HDLBP isoform 30</fullName>
    </submittedName>
</protein>
<dbReference type="EMBL" id="NBAG03000580">
    <property type="protein sequence ID" value="PNI14326.1"/>
    <property type="molecule type" value="Genomic_DNA"/>
</dbReference>
<organism evidence="1 2">
    <name type="scientific">Pan troglodytes</name>
    <name type="common">Chimpanzee</name>
    <dbReference type="NCBI Taxonomy" id="9598"/>
    <lineage>
        <taxon>Eukaryota</taxon>
        <taxon>Metazoa</taxon>
        <taxon>Chordata</taxon>
        <taxon>Craniata</taxon>
        <taxon>Vertebrata</taxon>
        <taxon>Euteleostomi</taxon>
        <taxon>Mammalia</taxon>
        <taxon>Eutheria</taxon>
        <taxon>Euarchontoglires</taxon>
        <taxon>Primates</taxon>
        <taxon>Haplorrhini</taxon>
        <taxon>Catarrhini</taxon>
        <taxon>Hominidae</taxon>
        <taxon>Pan</taxon>
    </lineage>
</organism>
<reference evidence="1 2" key="1">
    <citation type="submission" date="2017-12" db="EMBL/GenBank/DDBJ databases">
        <title>High-resolution comparative analysis of great ape genomes.</title>
        <authorList>
            <person name="Pollen A."/>
            <person name="Hastie A."/>
            <person name="Hormozdiari F."/>
            <person name="Dougherty M."/>
            <person name="Liu R."/>
            <person name="Chaisson M."/>
            <person name="Hoppe E."/>
            <person name="Hill C."/>
            <person name="Pang A."/>
            <person name="Hillier L."/>
            <person name="Baker C."/>
            <person name="Armstrong J."/>
            <person name="Shendure J."/>
            <person name="Paten B."/>
            <person name="Wilson R."/>
            <person name="Chao H."/>
            <person name="Schneider V."/>
            <person name="Ventura M."/>
            <person name="Kronenberg Z."/>
            <person name="Murali S."/>
            <person name="Gordon D."/>
            <person name="Cantsilieris S."/>
            <person name="Munson K."/>
            <person name="Nelson B."/>
            <person name="Raja A."/>
            <person name="Underwood J."/>
            <person name="Diekhans M."/>
            <person name="Fiddes I."/>
            <person name="Haussler D."/>
            <person name="Eichler E."/>
        </authorList>
    </citation>
    <scope>NUCLEOTIDE SEQUENCE [LARGE SCALE GENOMIC DNA]</scope>
    <source>
        <strain evidence="1">Yerkes chimp pedigree #C0471</strain>
    </source>
</reference>
<feature type="non-terminal residue" evidence="1">
    <location>
        <position position="128"/>
    </location>
</feature>
<gene>
    <name evidence="1" type="ORF">CK820_G0052936</name>
</gene>